<evidence type="ECO:0000256" key="7">
    <source>
        <dbReference type="ARBA" id="ARBA00023315"/>
    </source>
</evidence>
<evidence type="ECO:0000259" key="8">
    <source>
        <dbReference type="SMART" id="SM00563"/>
    </source>
</evidence>
<dbReference type="GO" id="GO:0003841">
    <property type="term" value="F:1-acylglycerol-3-phosphate O-acyltransferase activity"/>
    <property type="evidence" value="ECO:0007669"/>
    <property type="project" value="UniProtKB-EC"/>
</dbReference>
<keyword evidence="7 9" id="KW-0012">Acyltransferase</keyword>
<feature type="domain" description="Phospholipid/glycerol acyltransferase" evidence="8">
    <location>
        <begin position="71"/>
        <end position="183"/>
    </location>
</feature>
<dbReference type="Pfam" id="PF01553">
    <property type="entry name" value="Acyltransferase"/>
    <property type="match status" value="1"/>
</dbReference>
<comment type="subcellular location">
    <subcellularLocation>
        <location evidence="1">Membrane</location>
    </subcellularLocation>
</comment>
<dbReference type="EC" id="2.3.1.51" evidence="9"/>
<proteinExistence type="predicted"/>
<accession>A0A6S6UHI7</accession>
<dbReference type="GO" id="GO:0006629">
    <property type="term" value="P:lipid metabolic process"/>
    <property type="evidence" value="ECO:0007669"/>
    <property type="project" value="UniProtKB-KW"/>
</dbReference>
<evidence type="ECO:0000256" key="1">
    <source>
        <dbReference type="ARBA" id="ARBA00004370"/>
    </source>
</evidence>
<dbReference type="SUPFAM" id="SSF69593">
    <property type="entry name" value="Glycerol-3-phosphate (1)-acyltransferase"/>
    <property type="match status" value="1"/>
</dbReference>
<sequence length="248" mass="27464">MMKLVRMVWRFFHLLAHVLAGMVGTAVYSWVLRISHDTPRYQRLIRWWLGGIVRILGGRVSVYGTPANRGVMMVCNHISWLDIPLLGGESSIRFLSKQEVKAWPVIGWLATQAGTLYIERGRRGAAQEAADSISDSLRNGEVVMVFPEGTTSDGAEVLPFHARLFASVIDADAAVQPVAIRYRDASGVLSELVPYLDDVSLWHNLLGILAQAHMDIEVHYLPPFKVAGQSRKALATLSETQISQTLSS</sequence>
<dbReference type="PANTHER" id="PTHR23063">
    <property type="entry name" value="PHOSPHOLIPID ACYLTRANSFERASE"/>
    <property type="match status" value="1"/>
</dbReference>
<dbReference type="GO" id="GO:0016020">
    <property type="term" value="C:membrane"/>
    <property type="evidence" value="ECO:0007669"/>
    <property type="project" value="UniProtKB-SubCell"/>
</dbReference>
<evidence type="ECO:0000256" key="5">
    <source>
        <dbReference type="ARBA" id="ARBA00023098"/>
    </source>
</evidence>
<dbReference type="EMBL" id="CACVAT010000527">
    <property type="protein sequence ID" value="CAA6829444.1"/>
    <property type="molecule type" value="Genomic_DNA"/>
</dbReference>
<keyword evidence="3" id="KW-0812">Transmembrane</keyword>
<organism evidence="9">
    <name type="scientific">uncultured Thiotrichaceae bacterium</name>
    <dbReference type="NCBI Taxonomy" id="298394"/>
    <lineage>
        <taxon>Bacteria</taxon>
        <taxon>Pseudomonadati</taxon>
        <taxon>Pseudomonadota</taxon>
        <taxon>Gammaproteobacteria</taxon>
        <taxon>Thiotrichales</taxon>
        <taxon>Thiotrichaceae</taxon>
        <taxon>environmental samples</taxon>
    </lineage>
</organism>
<protein>
    <submittedName>
        <fullName evidence="9">1-acyl-sn-glycerol-3-phosphate acyltransferase (EC)</fullName>
        <ecNumber evidence="9">2.3.1.51</ecNumber>
    </submittedName>
</protein>
<evidence type="ECO:0000256" key="4">
    <source>
        <dbReference type="ARBA" id="ARBA00022989"/>
    </source>
</evidence>
<dbReference type="AlphaFoldDB" id="A0A6S6UHI7"/>
<keyword evidence="6" id="KW-0472">Membrane</keyword>
<dbReference type="InterPro" id="IPR002123">
    <property type="entry name" value="Plipid/glycerol_acylTrfase"/>
</dbReference>
<keyword evidence="2 9" id="KW-0808">Transferase</keyword>
<dbReference type="PANTHER" id="PTHR23063:SF52">
    <property type="entry name" value="LYSOPHOSPHATIDYLCHOLINE ACYLTRANSFERASE"/>
    <property type="match status" value="1"/>
</dbReference>
<evidence type="ECO:0000256" key="2">
    <source>
        <dbReference type="ARBA" id="ARBA00022679"/>
    </source>
</evidence>
<name>A0A6S6UHI7_9GAMM</name>
<dbReference type="CDD" id="cd07989">
    <property type="entry name" value="LPLAT_AGPAT-like"/>
    <property type="match status" value="1"/>
</dbReference>
<gene>
    <name evidence="9" type="ORF">HELGO_WM22526</name>
</gene>
<evidence type="ECO:0000313" key="9">
    <source>
        <dbReference type="EMBL" id="CAA6829444.1"/>
    </source>
</evidence>
<dbReference type="SMART" id="SM00563">
    <property type="entry name" value="PlsC"/>
    <property type="match status" value="1"/>
</dbReference>
<reference evidence="9" key="1">
    <citation type="submission" date="2020-01" db="EMBL/GenBank/DDBJ databases">
        <authorList>
            <person name="Meier V. D."/>
            <person name="Meier V D."/>
        </authorList>
    </citation>
    <scope>NUCLEOTIDE SEQUENCE</scope>
    <source>
        <strain evidence="9">HLG_WM_MAG_09</strain>
    </source>
</reference>
<keyword evidence="5" id="KW-0443">Lipid metabolism</keyword>
<evidence type="ECO:0000256" key="3">
    <source>
        <dbReference type="ARBA" id="ARBA00022692"/>
    </source>
</evidence>
<keyword evidence="4" id="KW-1133">Transmembrane helix</keyword>
<evidence type="ECO:0000256" key="6">
    <source>
        <dbReference type="ARBA" id="ARBA00023136"/>
    </source>
</evidence>